<sequence length="144" mass="16608">MFKKIFSMFSDTITKFENKYDVEFSVRPQDITSEIVNVNSEWLNDANLFVESFNNTTIPQNARVTTSQANSEALAKTDAIMYSINRATFSIQRNPSLSFSKEAQYMFVSHYIDRYEYYWSTEDERLLLDGPSLSGEDGYLASIV</sequence>
<accession>A0A6N3FHP2</accession>
<dbReference type="EMBL" id="CACRTO010000037">
    <property type="protein sequence ID" value="VYU51369.1"/>
    <property type="molecule type" value="Genomic_DNA"/>
</dbReference>
<gene>
    <name evidence="1" type="ORF">CTLFYP3_02678</name>
</gene>
<protein>
    <submittedName>
        <fullName evidence="1">Uncharacterized protein</fullName>
    </submittedName>
</protein>
<organism evidence="1">
    <name type="scientific">Clostridium tertium</name>
    <dbReference type="NCBI Taxonomy" id="1559"/>
    <lineage>
        <taxon>Bacteria</taxon>
        <taxon>Bacillati</taxon>
        <taxon>Bacillota</taxon>
        <taxon>Clostridia</taxon>
        <taxon>Eubacteriales</taxon>
        <taxon>Clostridiaceae</taxon>
        <taxon>Clostridium</taxon>
    </lineage>
</organism>
<dbReference type="RefSeq" id="WP_156627133.1">
    <property type="nucleotide sequence ID" value="NZ_CACRTO010000037.1"/>
</dbReference>
<name>A0A6N3FHP2_9CLOT</name>
<proteinExistence type="predicted"/>
<evidence type="ECO:0000313" key="1">
    <source>
        <dbReference type="EMBL" id="VYU51369.1"/>
    </source>
</evidence>
<reference evidence="1" key="1">
    <citation type="submission" date="2019-11" db="EMBL/GenBank/DDBJ databases">
        <authorList>
            <person name="Feng L."/>
        </authorList>
    </citation>
    <scope>NUCLEOTIDE SEQUENCE</scope>
    <source>
        <strain evidence="1">CTertiumLFYP3</strain>
    </source>
</reference>
<dbReference type="AlphaFoldDB" id="A0A6N3FHP2"/>